<proteinExistence type="predicted"/>
<dbReference type="Proteomes" id="UP000030147">
    <property type="component" value="Unassembled WGS sequence"/>
</dbReference>
<protein>
    <recommendedName>
        <fullName evidence="8">ComX pheromone</fullName>
    </recommendedName>
    <alternativeName>
        <fullName evidence="9">Competence pheromone</fullName>
    </alternativeName>
</protein>
<evidence type="ECO:0000256" key="7">
    <source>
        <dbReference type="ARBA" id="ARBA00029483"/>
    </source>
</evidence>
<dbReference type="GO" id="GO:0005186">
    <property type="term" value="F:pheromone activity"/>
    <property type="evidence" value="ECO:0007669"/>
    <property type="project" value="UniProtKB-KW"/>
</dbReference>
<keyword evidence="5" id="KW-0449">Lipoprotein</keyword>
<dbReference type="InterPro" id="IPR009233">
    <property type="entry name" value="Competence_ComX_Bacillus"/>
</dbReference>
<comment type="caution">
    <text evidence="10">The sequence shown here is derived from an EMBL/GenBank/DDBJ whole genome shotgun (WGS) entry which is preliminary data.</text>
</comment>
<dbReference type="GO" id="GO:0005576">
    <property type="term" value="C:extracellular region"/>
    <property type="evidence" value="ECO:0007669"/>
    <property type="project" value="UniProtKB-SubCell"/>
</dbReference>
<evidence type="ECO:0000256" key="1">
    <source>
        <dbReference type="ARBA" id="ARBA00004613"/>
    </source>
</evidence>
<evidence type="ECO:0000256" key="8">
    <source>
        <dbReference type="ARBA" id="ARBA00029545"/>
    </source>
</evidence>
<dbReference type="GO" id="GO:0030420">
    <property type="term" value="P:establishment of competence for transformation"/>
    <property type="evidence" value="ECO:0007669"/>
    <property type="project" value="UniProtKB-KW"/>
</dbReference>
<keyword evidence="4" id="KW-0178">Competence</keyword>
<dbReference type="OrthoDB" id="2691991at2"/>
<dbReference type="AlphaFoldDB" id="A0A0A2TJH9"/>
<evidence type="ECO:0000313" key="10">
    <source>
        <dbReference type="EMBL" id="KGP74231.1"/>
    </source>
</evidence>
<comment type="subcellular location">
    <subcellularLocation>
        <location evidence="1">Secreted</location>
    </subcellularLocation>
</comment>
<sequence length="56" mass="6238">MLQKIVESLTNNPNLVEKLQEGKLSLIGVSETEEAAIKDVFTTGSQDHSKGMTYWK</sequence>
<evidence type="ECO:0000256" key="4">
    <source>
        <dbReference type="ARBA" id="ARBA00023287"/>
    </source>
</evidence>
<keyword evidence="3" id="KW-0588">Pheromone</keyword>
<accession>A0A0A2TJH9</accession>
<keyword evidence="11" id="KW-1185">Reference proteome</keyword>
<evidence type="ECO:0000256" key="9">
    <source>
        <dbReference type="ARBA" id="ARBA00030321"/>
    </source>
</evidence>
<dbReference type="EMBL" id="AVBF01000004">
    <property type="protein sequence ID" value="KGP74231.1"/>
    <property type="molecule type" value="Genomic_DNA"/>
</dbReference>
<dbReference type="STRING" id="1385514.N782_09375"/>
<evidence type="ECO:0000256" key="2">
    <source>
        <dbReference type="ARBA" id="ARBA00022525"/>
    </source>
</evidence>
<evidence type="ECO:0000256" key="6">
    <source>
        <dbReference type="ARBA" id="ARBA00023289"/>
    </source>
</evidence>
<dbReference type="eggNOG" id="ENOG5031E8U">
    <property type="taxonomic scope" value="Bacteria"/>
</dbReference>
<keyword evidence="6" id="KW-0636">Prenylation</keyword>
<gene>
    <name evidence="10" type="ORF">N782_09375</name>
</gene>
<dbReference type="RefSeq" id="WP_152600700.1">
    <property type="nucleotide sequence ID" value="NZ_AVBF01000004.1"/>
</dbReference>
<evidence type="ECO:0000313" key="11">
    <source>
        <dbReference type="Proteomes" id="UP000030147"/>
    </source>
</evidence>
<evidence type="ECO:0000256" key="3">
    <source>
        <dbReference type="ARBA" id="ARBA00023044"/>
    </source>
</evidence>
<name>A0A0A2TJH9_9BACI</name>
<organism evidence="10 11">
    <name type="scientific">Pontibacillus yanchengensis Y32</name>
    <dbReference type="NCBI Taxonomy" id="1385514"/>
    <lineage>
        <taxon>Bacteria</taxon>
        <taxon>Bacillati</taxon>
        <taxon>Bacillota</taxon>
        <taxon>Bacilli</taxon>
        <taxon>Bacillales</taxon>
        <taxon>Bacillaceae</taxon>
        <taxon>Pontibacillus</taxon>
    </lineage>
</organism>
<comment type="subunit">
    <text evidence="7">Interacts directly with the sensor histidine kinase ComP and stimulates its activity.</text>
</comment>
<reference evidence="10 11" key="1">
    <citation type="journal article" date="2015" name="Stand. Genomic Sci.">
        <title>High quality draft genome sequence of the moderately halophilic bacterium Pontibacillus yanchengensis Y32(T) and comparison among Pontibacillus genomes.</title>
        <authorList>
            <person name="Huang J."/>
            <person name="Qiao Z.X."/>
            <person name="Tang J.W."/>
            <person name="Wang G."/>
        </authorList>
    </citation>
    <scope>NUCLEOTIDE SEQUENCE [LARGE SCALE GENOMIC DNA]</scope>
    <source>
        <strain evidence="10 11">Y32</strain>
    </source>
</reference>
<keyword evidence="2" id="KW-0964">Secreted</keyword>
<dbReference type="Pfam" id="PF05952">
    <property type="entry name" value="ComX"/>
    <property type="match status" value="1"/>
</dbReference>
<evidence type="ECO:0000256" key="5">
    <source>
        <dbReference type="ARBA" id="ARBA00023288"/>
    </source>
</evidence>